<keyword evidence="5" id="KW-0804">Transcription</keyword>
<dbReference type="GO" id="GO:0008270">
    <property type="term" value="F:zinc ion binding"/>
    <property type="evidence" value="ECO:0007669"/>
    <property type="project" value="InterPro"/>
</dbReference>
<keyword evidence="2" id="KW-0862">Zinc</keyword>
<dbReference type="InterPro" id="IPR051430">
    <property type="entry name" value="Fungal_TF_Env_Response"/>
</dbReference>
<feature type="compositionally biased region" description="Pro residues" evidence="7">
    <location>
        <begin position="104"/>
        <end position="116"/>
    </location>
</feature>
<dbReference type="Gene3D" id="4.10.240.10">
    <property type="entry name" value="Zn(2)-C6 fungal-type DNA-binding domain"/>
    <property type="match status" value="2"/>
</dbReference>
<reference evidence="9 10" key="1">
    <citation type="journal article" date="2019" name="Nat. Ecol. Evol.">
        <title>Megaphylogeny resolves global patterns of mushroom evolution.</title>
        <authorList>
            <person name="Varga T."/>
            <person name="Krizsan K."/>
            <person name="Foldi C."/>
            <person name="Dima B."/>
            <person name="Sanchez-Garcia M."/>
            <person name="Sanchez-Ramirez S."/>
            <person name="Szollosi G.J."/>
            <person name="Szarkandi J.G."/>
            <person name="Papp V."/>
            <person name="Albert L."/>
            <person name="Andreopoulos W."/>
            <person name="Angelini C."/>
            <person name="Antonin V."/>
            <person name="Barry K.W."/>
            <person name="Bougher N.L."/>
            <person name="Buchanan P."/>
            <person name="Buyck B."/>
            <person name="Bense V."/>
            <person name="Catcheside P."/>
            <person name="Chovatia M."/>
            <person name="Cooper J."/>
            <person name="Damon W."/>
            <person name="Desjardin D."/>
            <person name="Finy P."/>
            <person name="Geml J."/>
            <person name="Haridas S."/>
            <person name="Hughes K."/>
            <person name="Justo A."/>
            <person name="Karasinski D."/>
            <person name="Kautmanova I."/>
            <person name="Kiss B."/>
            <person name="Kocsube S."/>
            <person name="Kotiranta H."/>
            <person name="LaButti K.M."/>
            <person name="Lechner B.E."/>
            <person name="Liimatainen K."/>
            <person name="Lipzen A."/>
            <person name="Lukacs Z."/>
            <person name="Mihaltcheva S."/>
            <person name="Morgado L.N."/>
            <person name="Niskanen T."/>
            <person name="Noordeloos M.E."/>
            <person name="Ohm R.A."/>
            <person name="Ortiz-Santana B."/>
            <person name="Ovrebo C."/>
            <person name="Racz N."/>
            <person name="Riley R."/>
            <person name="Savchenko A."/>
            <person name="Shiryaev A."/>
            <person name="Soop K."/>
            <person name="Spirin V."/>
            <person name="Szebenyi C."/>
            <person name="Tomsovsky M."/>
            <person name="Tulloss R.E."/>
            <person name="Uehling J."/>
            <person name="Grigoriev I.V."/>
            <person name="Vagvolgyi C."/>
            <person name="Papp T."/>
            <person name="Martin F.M."/>
            <person name="Miettinen O."/>
            <person name="Hibbett D.S."/>
            <person name="Nagy L.G."/>
        </authorList>
    </citation>
    <scope>NUCLEOTIDE SEQUENCE [LARGE SCALE GENOMIC DNA]</scope>
    <source>
        <strain evidence="9 10">FP101781</strain>
    </source>
</reference>
<dbReference type="SUPFAM" id="SSF57701">
    <property type="entry name" value="Zn2/Cys6 DNA-binding domain"/>
    <property type="match status" value="2"/>
</dbReference>
<sequence length="160" mass="16426">MPSAPSPLGPRVTVVCAECKRLKLKCDRQSPCNQCGGKANPDRCLYSATGVAPPQTLAQRAADQAEAAAAVQHLSGTAASLSAYTSSSATLRTIGSMQDASTLPPLPLRELPPVPISAPEASSSASPAGTQSRVVSVCLECRRLKLRCDRGSPCSSCASS</sequence>
<dbReference type="GO" id="GO:0005634">
    <property type="term" value="C:nucleus"/>
    <property type="evidence" value="ECO:0007669"/>
    <property type="project" value="TreeGrafter"/>
</dbReference>
<keyword evidence="3" id="KW-0805">Transcription regulation</keyword>
<dbReference type="SMART" id="SM00066">
    <property type="entry name" value="GAL4"/>
    <property type="match status" value="2"/>
</dbReference>
<evidence type="ECO:0000313" key="9">
    <source>
        <dbReference type="EMBL" id="TEB39748.1"/>
    </source>
</evidence>
<feature type="region of interest" description="Disordered" evidence="7">
    <location>
        <begin position="95"/>
        <end position="132"/>
    </location>
</feature>
<dbReference type="GO" id="GO:0000978">
    <property type="term" value="F:RNA polymerase II cis-regulatory region sequence-specific DNA binding"/>
    <property type="evidence" value="ECO:0007669"/>
    <property type="project" value="TreeGrafter"/>
</dbReference>
<protein>
    <recommendedName>
        <fullName evidence="8">Zn(2)-C6 fungal-type domain-containing protein</fullName>
    </recommendedName>
</protein>
<keyword evidence="10" id="KW-1185">Reference proteome</keyword>
<gene>
    <name evidence="9" type="ORF">FA13DRAFT_1808124</name>
</gene>
<evidence type="ECO:0000256" key="3">
    <source>
        <dbReference type="ARBA" id="ARBA00023015"/>
    </source>
</evidence>
<name>A0A4Y7U117_COPMI</name>
<comment type="caution">
    <text evidence="9">The sequence shown here is derived from an EMBL/GenBank/DDBJ whole genome shotgun (WGS) entry which is preliminary data.</text>
</comment>
<dbReference type="InterPro" id="IPR001138">
    <property type="entry name" value="Zn2Cys6_DnaBD"/>
</dbReference>
<dbReference type="GO" id="GO:0001228">
    <property type="term" value="F:DNA-binding transcription activator activity, RNA polymerase II-specific"/>
    <property type="evidence" value="ECO:0007669"/>
    <property type="project" value="TreeGrafter"/>
</dbReference>
<evidence type="ECO:0000313" key="10">
    <source>
        <dbReference type="Proteomes" id="UP000298030"/>
    </source>
</evidence>
<dbReference type="Pfam" id="PF00172">
    <property type="entry name" value="Zn_clus"/>
    <property type="match status" value="2"/>
</dbReference>
<dbReference type="OrthoDB" id="3061257at2759"/>
<dbReference type="EMBL" id="QPFP01000001">
    <property type="protein sequence ID" value="TEB39748.1"/>
    <property type="molecule type" value="Genomic_DNA"/>
</dbReference>
<keyword evidence="6" id="KW-0539">Nucleus</keyword>
<keyword evidence="1" id="KW-0479">Metal-binding</keyword>
<dbReference type="InterPro" id="IPR036864">
    <property type="entry name" value="Zn2-C6_fun-type_DNA-bd_sf"/>
</dbReference>
<dbReference type="PANTHER" id="PTHR31944">
    <property type="entry name" value="HEME-RESPONSIVE ZINC FINGER TRANSCRIPTION FACTOR HAP1"/>
    <property type="match status" value="1"/>
</dbReference>
<dbReference type="AlphaFoldDB" id="A0A4Y7U117"/>
<evidence type="ECO:0000256" key="6">
    <source>
        <dbReference type="ARBA" id="ARBA00023242"/>
    </source>
</evidence>
<evidence type="ECO:0000259" key="8">
    <source>
        <dbReference type="PROSITE" id="PS50048"/>
    </source>
</evidence>
<evidence type="ECO:0000256" key="7">
    <source>
        <dbReference type="SAM" id="MobiDB-lite"/>
    </source>
</evidence>
<dbReference type="PROSITE" id="PS00463">
    <property type="entry name" value="ZN2_CY6_FUNGAL_1"/>
    <property type="match status" value="1"/>
</dbReference>
<accession>A0A4Y7U117</accession>
<evidence type="ECO:0000256" key="5">
    <source>
        <dbReference type="ARBA" id="ARBA00023163"/>
    </source>
</evidence>
<evidence type="ECO:0000256" key="1">
    <source>
        <dbReference type="ARBA" id="ARBA00022723"/>
    </source>
</evidence>
<dbReference type="PROSITE" id="PS50048">
    <property type="entry name" value="ZN2_CY6_FUNGAL_2"/>
    <property type="match status" value="1"/>
</dbReference>
<feature type="domain" description="Zn(2)-C6 fungal-type" evidence="8">
    <location>
        <begin position="15"/>
        <end position="46"/>
    </location>
</feature>
<proteinExistence type="predicted"/>
<evidence type="ECO:0000256" key="4">
    <source>
        <dbReference type="ARBA" id="ARBA00023125"/>
    </source>
</evidence>
<feature type="compositionally biased region" description="Low complexity" evidence="7">
    <location>
        <begin position="117"/>
        <end position="128"/>
    </location>
</feature>
<organism evidence="9 10">
    <name type="scientific">Coprinellus micaceus</name>
    <name type="common">Glistening ink-cap mushroom</name>
    <name type="synonym">Coprinus micaceus</name>
    <dbReference type="NCBI Taxonomy" id="71717"/>
    <lineage>
        <taxon>Eukaryota</taxon>
        <taxon>Fungi</taxon>
        <taxon>Dikarya</taxon>
        <taxon>Basidiomycota</taxon>
        <taxon>Agaricomycotina</taxon>
        <taxon>Agaricomycetes</taxon>
        <taxon>Agaricomycetidae</taxon>
        <taxon>Agaricales</taxon>
        <taxon>Agaricineae</taxon>
        <taxon>Psathyrellaceae</taxon>
        <taxon>Coprinellus</taxon>
    </lineage>
</organism>
<dbReference type="PANTHER" id="PTHR31944:SF131">
    <property type="entry name" value="HEME-RESPONSIVE ZINC FINGER TRANSCRIPTION FACTOR HAP1"/>
    <property type="match status" value="1"/>
</dbReference>
<dbReference type="Proteomes" id="UP000298030">
    <property type="component" value="Unassembled WGS sequence"/>
</dbReference>
<evidence type="ECO:0000256" key="2">
    <source>
        <dbReference type="ARBA" id="ARBA00022833"/>
    </source>
</evidence>
<keyword evidence="4" id="KW-0238">DNA-binding</keyword>